<feature type="region of interest" description="Disordered" evidence="1">
    <location>
        <begin position="458"/>
        <end position="486"/>
    </location>
</feature>
<dbReference type="Proteomes" id="UP000006514">
    <property type="component" value="Unassembled WGS sequence"/>
</dbReference>
<dbReference type="KEGG" id="adl:AURDEDRAFT_130648"/>
<dbReference type="AlphaFoldDB" id="J0D891"/>
<dbReference type="EMBL" id="JH687891">
    <property type="protein sequence ID" value="EJD35420.1"/>
    <property type="molecule type" value="Genomic_DNA"/>
</dbReference>
<feature type="compositionally biased region" description="Basic and acidic residues" evidence="1">
    <location>
        <begin position="474"/>
        <end position="484"/>
    </location>
</feature>
<protein>
    <submittedName>
        <fullName evidence="2">Uncharacterized protein</fullName>
    </submittedName>
</protein>
<evidence type="ECO:0000256" key="1">
    <source>
        <dbReference type="SAM" id="MobiDB-lite"/>
    </source>
</evidence>
<organism evidence="2 3">
    <name type="scientific">Auricularia subglabra (strain TFB-10046 / SS5)</name>
    <name type="common">White-rot fungus</name>
    <name type="synonym">Auricularia delicata (strain TFB10046)</name>
    <dbReference type="NCBI Taxonomy" id="717982"/>
    <lineage>
        <taxon>Eukaryota</taxon>
        <taxon>Fungi</taxon>
        <taxon>Dikarya</taxon>
        <taxon>Basidiomycota</taxon>
        <taxon>Agaricomycotina</taxon>
        <taxon>Agaricomycetes</taxon>
        <taxon>Auriculariales</taxon>
        <taxon>Auriculariaceae</taxon>
        <taxon>Auricularia</taxon>
    </lineage>
</organism>
<sequence>MASPTSLSWPSPPGESASLRRRQSRAVAAAAHDCPFRRPLLNGSAPGRRCDPDVANANIAEPVCALCRQNDIRCDSAGSGAKRAGQVNVNLALALQHAAYARALCGSCSKLDLRAANAAEYRRSRTRTKHCNALAAEWKADVETLHYAVTQLASVRALEYTFASAQLRRLDAGALARGQSDIPCARQIPPPPQGFMQLLAALESELARREGGWQAAARTCYKPAALAGGALQCHVQAQCGRRRRNKQDGLHQSETSHLKGLLFSHGERATVDTLLDYRERYISAGLLDVVSVMLVLARPVVFPLLAADATRARLVAVVASACARRGSCDGAATERATNFLNLVAGSGALPRDEAQFVAGHEAALPAAIAPVIERMPEMHRLFEWLASWCATMARRTDVEPPPRIARRYAQYQGTARAREACVLRASRPHLVHEIVVQAIGRRVCAGPRCGRSVLQDAEGSGAWSGFPPQKRRQSREYQSRRRDTAPPYLRATFSSV</sequence>
<reference evidence="3" key="1">
    <citation type="journal article" date="2012" name="Science">
        <title>The Paleozoic origin of enzymatic lignin decomposition reconstructed from 31 fungal genomes.</title>
        <authorList>
            <person name="Floudas D."/>
            <person name="Binder M."/>
            <person name="Riley R."/>
            <person name="Barry K."/>
            <person name="Blanchette R.A."/>
            <person name="Henrissat B."/>
            <person name="Martinez A.T."/>
            <person name="Otillar R."/>
            <person name="Spatafora J.W."/>
            <person name="Yadav J.S."/>
            <person name="Aerts A."/>
            <person name="Benoit I."/>
            <person name="Boyd A."/>
            <person name="Carlson A."/>
            <person name="Copeland A."/>
            <person name="Coutinho P.M."/>
            <person name="de Vries R.P."/>
            <person name="Ferreira P."/>
            <person name="Findley K."/>
            <person name="Foster B."/>
            <person name="Gaskell J."/>
            <person name="Glotzer D."/>
            <person name="Gorecki P."/>
            <person name="Heitman J."/>
            <person name="Hesse C."/>
            <person name="Hori C."/>
            <person name="Igarashi K."/>
            <person name="Jurgens J.A."/>
            <person name="Kallen N."/>
            <person name="Kersten P."/>
            <person name="Kohler A."/>
            <person name="Kuees U."/>
            <person name="Kumar T.K.A."/>
            <person name="Kuo A."/>
            <person name="LaButti K."/>
            <person name="Larrondo L.F."/>
            <person name="Lindquist E."/>
            <person name="Ling A."/>
            <person name="Lombard V."/>
            <person name="Lucas S."/>
            <person name="Lundell T."/>
            <person name="Martin R."/>
            <person name="McLaughlin D.J."/>
            <person name="Morgenstern I."/>
            <person name="Morin E."/>
            <person name="Murat C."/>
            <person name="Nagy L.G."/>
            <person name="Nolan M."/>
            <person name="Ohm R.A."/>
            <person name="Patyshakuliyeva A."/>
            <person name="Rokas A."/>
            <person name="Ruiz-Duenas F.J."/>
            <person name="Sabat G."/>
            <person name="Salamov A."/>
            <person name="Samejima M."/>
            <person name="Schmutz J."/>
            <person name="Slot J.C."/>
            <person name="St John F."/>
            <person name="Stenlid J."/>
            <person name="Sun H."/>
            <person name="Sun S."/>
            <person name="Syed K."/>
            <person name="Tsang A."/>
            <person name="Wiebenga A."/>
            <person name="Young D."/>
            <person name="Pisabarro A."/>
            <person name="Eastwood D.C."/>
            <person name="Martin F."/>
            <person name="Cullen D."/>
            <person name="Grigoriev I.V."/>
            <person name="Hibbett D.S."/>
        </authorList>
    </citation>
    <scope>NUCLEOTIDE SEQUENCE [LARGE SCALE GENOMIC DNA]</scope>
    <source>
        <strain evidence="3">TFB10046</strain>
    </source>
</reference>
<name>J0D891_AURST</name>
<evidence type="ECO:0000313" key="2">
    <source>
        <dbReference type="EMBL" id="EJD35420.1"/>
    </source>
</evidence>
<feature type="region of interest" description="Disordered" evidence="1">
    <location>
        <begin position="1"/>
        <end position="20"/>
    </location>
</feature>
<keyword evidence="3" id="KW-1185">Reference proteome</keyword>
<evidence type="ECO:0000313" key="3">
    <source>
        <dbReference type="Proteomes" id="UP000006514"/>
    </source>
</evidence>
<accession>J0D891</accession>
<dbReference type="InParanoid" id="J0D891"/>
<gene>
    <name evidence="2" type="ORF">AURDEDRAFT_130648</name>
</gene>
<proteinExistence type="predicted"/>